<evidence type="ECO:0000259" key="5">
    <source>
        <dbReference type="PROSITE" id="PS50887"/>
    </source>
</evidence>
<dbReference type="InterPro" id="IPR011006">
    <property type="entry name" value="CheY-like_superfamily"/>
</dbReference>
<dbReference type="PANTHER" id="PTHR45138:SF9">
    <property type="entry name" value="DIGUANYLATE CYCLASE DGCM-RELATED"/>
    <property type="match status" value="1"/>
</dbReference>
<dbReference type="Gene3D" id="3.40.50.2300">
    <property type="match status" value="1"/>
</dbReference>
<evidence type="ECO:0000313" key="6">
    <source>
        <dbReference type="EMBL" id="BCO08357.1"/>
    </source>
</evidence>
<dbReference type="PANTHER" id="PTHR45138">
    <property type="entry name" value="REGULATORY COMPONENTS OF SENSORY TRANSDUCTION SYSTEM"/>
    <property type="match status" value="1"/>
</dbReference>
<dbReference type="AlphaFoldDB" id="A0A915U0U9"/>
<evidence type="ECO:0000313" key="7">
    <source>
        <dbReference type="Proteomes" id="UP001063350"/>
    </source>
</evidence>
<dbReference type="InterPro" id="IPR050469">
    <property type="entry name" value="Diguanylate_Cyclase"/>
</dbReference>
<dbReference type="InterPro" id="IPR001789">
    <property type="entry name" value="Sig_transdc_resp-reg_receiver"/>
</dbReference>
<dbReference type="InterPro" id="IPR043128">
    <property type="entry name" value="Rev_trsase/Diguanyl_cyclase"/>
</dbReference>
<dbReference type="EMBL" id="AP024233">
    <property type="protein sequence ID" value="BCO08357.1"/>
    <property type="molecule type" value="Genomic_DNA"/>
</dbReference>
<dbReference type="SMART" id="SM00267">
    <property type="entry name" value="GGDEF"/>
    <property type="match status" value="1"/>
</dbReference>
<evidence type="ECO:0000256" key="1">
    <source>
        <dbReference type="ARBA" id="ARBA00012528"/>
    </source>
</evidence>
<comment type="catalytic activity">
    <reaction evidence="2">
        <text>2 GTP = 3',3'-c-di-GMP + 2 diphosphate</text>
        <dbReference type="Rhea" id="RHEA:24898"/>
        <dbReference type="ChEBI" id="CHEBI:33019"/>
        <dbReference type="ChEBI" id="CHEBI:37565"/>
        <dbReference type="ChEBI" id="CHEBI:58805"/>
        <dbReference type="EC" id="2.7.7.65"/>
    </reaction>
</comment>
<dbReference type="GO" id="GO:0052621">
    <property type="term" value="F:diguanylate cyclase activity"/>
    <property type="evidence" value="ECO:0007669"/>
    <property type="project" value="UniProtKB-EC"/>
</dbReference>
<dbReference type="Pfam" id="PF00990">
    <property type="entry name" value="GGDEF"/>
    <property type="match status" value="1"/>
</dbReference>
<dbReference type="EC" id="2.7.7.65" evidence="1"/>
<keyword evidence="3" id="KW-0597">Phosphoprotein</keyword>
<evidence type="ECO:0000256" key="2">
    <source>
        <dbReference type="ARBA" id="ARBA00034247"/>
    </source>
</evidence>
<dbReference type="GO" id="GO:0000160">
    <property type="term" value="P:phosphorelay signal transduction system"/>
    <property type="evidence" value="ECO:0007669"/>
    <property type="project" value="InterPro"/>
</dbReference>
<feature type="domain" description="Response regulatory" evidence="4">
    <location>
        <begin position="1"/>
        <end position="114"/>
    </location>
</feature>
<protein>
    <recommendedName>
        <fullName evidence="1">diguanylate cyclase</fullName>
        <ecNumber evidence="1">2.7.7.65</ecNumber>
    </recommendedName>
</protein>
<evidence type="ECO:0000259" key="4">
    <source>
        <dbReference type="PROSITE" id="PS50110"/>
    </source>
</evidence>
<dbReference type="SUPFAM" id="SSF55073">
    <property type="entry name" value="Nucleotide cyclase"/>
    <property type="match status" value="1"/>
</dbReference>
<dbReference type="PROSITE" id="PS50887">
    <property type="entry name" value="GGDEF"/>
    <property type="match status" value="1"/>
</dbReference>
<keyword evidence="7" id="KW-1185">Reference proteome</keyword>
<dbReference type="PROSITE" id="PS50110">
    <property type="entry name" value="RESPONSE_REGULATORY"/>
    <property type="match status" value="1"/>
</dbReference>
<proteinExistence type="predicted"/>
<gene>
    <name evidence="6" type="ORF">GF1_07330</name>
</gene>
<accession>A0A915U0U9</accession>
<sequence length="303" mass="34548">MKPRILIVSRHQKELQAHLGECDVTLTRTGRDGLSLLELPQPFDLILADLELADMEAKEFFRQARNLCRPVFIVLVTKDELARGIEAVNRWDIFSLLPLPCQPDMLELVLERAMAQARLLDREQKMRQRIRELTGVDALTGCYIHTVAETKLDSELARARRYNHHIGLLLCDIDHLQQINEQYGHRAGDRVLTGFAQAAREVTRQELDWICRWDGDCFLIVLPETPIQGARVVADRLRNLFDGFELPEGEPSFRLRATIGVTGFDPRQQEHHPDPASLLRAAEQCLNLAKELGGDQIHLCPKS</sequence>
<dbReference type="SUPFAM" id="SSF52172">
    <property type="entry name" value="CheY-like"/>
    <property type="match status" value="1"/>
</dbReference>
<dbReference type="NCBIfam" id="TIGR00254">
    <property type="entry name" value="GGDEF"/>
    <property type="match status" value="1"/>
</dbReference>
<evidence type="ECO:0000256" key="3">
    <source>
        <dbReference type="PROSITE-ProRule" id="PRU00169"/>
    </source>
</evidence>
<reference evidence="6" key="1">
    <citation type="submission" date="2020-12" db="EMBL/GenBank/DDBJ databases">
        <title>Desulfobium dissulfuricans gen. nov., sp. nov., a novel mesophilic, sulfate-reducing bacterium isolated from a deep-sea hydrothermal vent.</title>
        <authorList>
            <person name="Hashimoto Y."/>
            <person name="Tame A."/>
            <person name="Sawayama S."/>
            <person name="Miyazaki J."/>
            <person name="Takai K."/>
            <person name="Nakagawa S."/>
        </authorList>
    </citation>
    <scope>NUCLEOTIDE SEQUENCE</scope>
    <source>
        <strain evidence="6">GF1</strain>
    </source>
</reference>
<dbReference type="KEGG" id="ddu:GF1_07330"/>
<dbReference type="InterPro" id="IPR000160">
    <property type="entry name" value="GGDEF_dom"/>
</dbReference>
<feature type="modified residue" description="4-aspartylphosphate" evidence="3">
    <location>
        <position position="49"/>
    </location>
</feature>
<dbReference type="Proteomes" id="UP001063350">
    <property type="component" value="Chromosome"/>
</dbReference>
<dbReference type="Gene3D" id="3.30.70.270">
    <property type="match status" value="1"/>
</dbReference>
<name>A0A915U0U9_9BACT</name>
<dbReference type="RefSeq" id="WP_267928257.1">
    <property type="nucleotide sequence ID" value="NZ_AP024233.1"/>
</dbReference>
<feature type="domain" description="GGDEF" evidence="5">
    <location>
        <begin position="164"/>
        <end position="302"/>
    </location>
</feature>
<dbReference type="InterPro" id="IPR029787">
    <property type="entry name" value="Nucleotide_cyclase"/>
</dbReference>
<dbReference type="CDD" id="cd01949">
    <property type="entry name" value="GGDEF"/>
    <property type="match status" value="1"/>
</dbReference>
<organism evidence="6 7">
    <name type="scientific">Desulfolithobacter dissulfuricans</name>
    <dbReference type="NCBI Taxonomy" id="2795293"/>
    <lineage>
        <taxon>Bacteria</taxon>
        <taxon>Pseudomonadati</taxon>
        <taxon>Thermodesulfobacteriota</taxon>
        <taxon>Desulfobulbia</taxon>
        <taxon>Desulfobulbales</taxon>
        <taxon>Desulfobulbaceae</taxon>
        <taxon>Desulfolithobacter</taxon>
    </lineage>
</organism>